<feature type="compositionally biased region" description="Polar residues" evidence="1">
    <location>
        <begin position="73"/>
        <end position="87"/>
    </location>
</feature>
<dbReference type="Proteomes" id="UP001145021">
    <property type="component" value="Unassembled WGS sequence"/>
</dbReference>
<gene>
    <name evidence="3" type="ORF">LPJ64_006380</name>
</gene>
<evidence type="ECO:0000313" key="4">
    <source>
        <dbReference type="Proteomes" id="UP001145021"/>
    </source>
</evidence>
<dbReference type="PANTHER" id="PTHR38248">
    <property type="entry name" value="FUNK1 6"/>
    <property type="match status" value="1"/>
</dbReference>
<organism evidence="3 4">
    <name type="scientific">Coemansia asiatica</name>
    <dbReference type="NCBI Taxonomy" id="1052880"/>
    <lineage>
        <taxon>Eukaryota</taxon>
        <taxon>Fungi</taxon>
        <taxon>Fungi incertae sedis</taxon>
        <taxon>Zoopagomycota</taxon>
        <taxon>Kickxellomycotina</taxon>
        <taxon>Kickxellomycetes</taxon>
        <taxon>Kickxellales</taxon>
        <taxon>Kickxellaceae</taxon>
        <taxon>Coemansia</taxon>
    </lineage>
</organism>
<evidence type="ECO:0000313" key="3">
    <source>
        <dbReference type="EMBL" id="KAJ1641675.1"/>
    </source>
</evidence>
<accession>A0A9W7XEA2</accession>
<evidence type="ECO:0000259" key="2">
    <source>
        <dbReference type="Pfam" id="PF17667"/>
    </source>
</evidence>
<feature type="compositionally biased region" description="Low complexity" evidence="1">
    <location>
        <begin position="50"/>
        <end position="63"/>
    </location>
</feature>
<feature type="non-terminal residue" evidence="3">
    <location>
        <position position="1"/>
    </location>
</feature>
<comment type="caution">
    <text evidence="3">The sequence shown here is derived from an EMBL/GenBank/DDBJ whole genome shotgun (WGS) entry which is preliminary data.</text>
</comment>
<feature type="domain" description="Fungal-type protein kinase" evidence="2">
    <location>
        <begin position="258"/>
        <end position="619"/>
    </location>
</feature>
<dbReference type="AlphaFoldDB" id="A0A9W7XEA2"/>
<dbReference type="InterPro" id="IPR040976">
    <property type="entry name" value="Pkinase_fungal"/>
</dbReference>
<dbReference type="PANTHER" id="PTHR38248:SF2">
    <property type="entry name" value="FUNK1 11"/>
    <property type="match status" value="1"/>
</dbReference>
<dbReference type="EMBL" id="JANBOH010000750">
    <property type="protein sequence ID" value="KAJ1641675.1"/>
    <property type="molecule type" value="Genomic_DNA"/>
</dbReference>
<name>A0A9W7XEA2_9FUNG</name>
<dbReference type="Pfam" id="PF17667">
    <property type="entry name" value="Pkinase_fungal"/>
    <property type="match status" value="1"/>
</dbReference>
<evidence type="ECO:0000256" key="1">
    <source>
        <dbReference type="SAM" id="MobiDB-lite"/>
    </source>
</evidence>
<sequence length="619" mass="70566">MTYTSKSQGSRGTKRSHGDMSVGSGRTEYERSSRAEKRRDSRKLDKAAYSYSKGSKGSKGFVKGKSDRHSHSHSSTPYKYRSQNLNNDVNMNFPVDELLKQRENEAEYIVRNDLEQNSNVPLIVRPRKRTVANVSRLAADYASAKLEEFISSSDDNRQGFGYQESFLSLIDLVIPQASDNTSKPKLVFEKESEMYPSIAALFQLIGLELAKYSKQNNKKSRSMKPNRHIQVCKRFDVNPNQMDTDRKVDMALYLSNDNDDDQQQLVDAEPDYEYIFAIVKAKLSSIESKQHEAYKQLVAYSYDIYTRQINRRFAWGFTACSSVFRACVLSNDKVYSSDGMDVSTKEGRAALVQLLADIAYCSDDQLGYDPTIYYDNNDGNNDDDCDDGSRESWKIKVFQDNKFETFRICKVMKAASSIFRRHTRCFRCCRIYSEKNSKEHDNGSDSDDGDGDGDDDKYLIVKDAWAFSDRKRDSEQGLRDEVELMRTVNKALHGKEQFKDRYPTLICGGVVQLSDEKGGYFDDSEDTALAALNNIGNAKDEAYANSYRVHKRMALKPIGQHISTVKFVDELIVVAADVMKVYMEIRNGCNILHRDISDNNVLVYRDIKGQVHGVLIDFD</sequence>
<feature type="compositionally biased region" description="Polar residues" evidence="1">
    <location>
        <begin position="1"/>
        <end position="11"/>
    </location>
</feature>
<protein>
    <recommendedName>
        <fullName evidence="2">Fungal-type protein kinase domain-containing protein</fullName>
    </recommendedName>
</protein>
<feature type="region of interest" description="Disordered" evidence="1">
    <location>
        <begin position="1"/>
        <end position="87"/>
    </location>
</feature>
<feature type="compositionally biased region" description="Basic and acidic residues" evidence="1">
    <location>
        <begin position="27"/>
        <end position="46"/>
    </location>
</feature>
<keyword evidence="4" id="KW-1185">Reference proteome</keyword>
<reference evidence="3" key="1">
    <citation type="submission" date="2022-07" db="EMBL/GenBank/DDBJ databases">
        <title>Phylogenomic reconstructions and comparative analyses of Kickxellomycotina fungi.</title>
        <authorList>
            <person name="Reynolds N.K."/>
            <person name="Stajich J.E."/>
            <person name="Barry K."/>
            <person name="Grigoriev I.V."/>
            <person name="Crous P."/>
            <person name="Smith M.E."/>
        </authorList>
    </citation>
    <scope>NUCLEOTIDE SEQUENCE</scope>
    <source>
        <strain evidence="3">NBRC 105413</strain>
    </source>
</reference>
<proteinExistence type="predicted"/>